<comment type="caution">
    <text evidence="2">The sequence shown here is derived from an EMBL/GenBank/DDBJ whole genome shotgun (WGS) entry which is preliminary data.</text>
</comment>
<evidence type="ECO:0000256" key="1">
    <source>
        <dbReference type="SAM" id="MobiDB-lite"/>
    </source>
</evidence>
<evidence type="ECO:0000313" key="2">
    <source>
        <dbReference type="EMBL" id="KAF4946042.1"/>
    </source>
</evidence>
<accession>A0A8H4SUP3</accession>
<feature type="compositionally biased region" description="Acidic residues" evidence="1">
    <location>
        <begin position="238"/>
        <end position="252"/>
    </location>
</feature>
<reference evidence="2" key="2">
    <citation type="submission" date="2020-05" db="EMBL/GenBank/DDBJ databases">
        <authorList>
            <person name="Kim H.-S."/>
            <person name="Proctor R.H."/>
            <person name="Brown D.W."/>
        </authorList>
    </citation>
    <scope>NUCLEOTIDE SEQUENCE</scope>
    <source>
        <strain evidence="2">NRRL 45417</strain>
    </source>
</reference>
<dbReference type="Proteomes" id="UP000604273">
    <property type="component" value="Unassembled WGS sequence"/>
</dbReference>
<gene>
    <name evidence="2" type="ORF">FGADI_11479</name>
</gene>
<keyword evidence="3" id="KW-1185">Reference proteome</keyword>
<proteinExistence type="predicted"/>
<feature type="region of interest" description="Disordered" evidence="1">
    <location>
        <begin position="237"/>
        <end position="257"/>
    </location>
</feature>
<feature type="region of interest" description="Disordered" evidence="1">
    <location>
        <begin position="275"/>
        <end position="297"/>
    </location>
</feature>
<dbReference type="AlphaFoldDB" id="A0A8H4SUP3"/>
<dbReference type="EMBL" id="JABFAI010000341">
    <property type="protein sequence ID" value="KAF4946042.1"/>
    <property type="molecule type" value="Genomic_DNA"/>
</dbReference>
<dbReference type="OrthoDB" id="4500473at2759"/>
<reference evidence="2" key="1">
    <citation type="journal article" date="2020" name="BMC Genomics">
        <title>Correction to: Identification and distribution of gene clusters required for synthesis of sphingolipid metabolism inhibitors in diverse species of the filamentous fungus Fusarium.</title>
        <authorList>
            <person name="Kim H.S."/>
            <person name="Lohmar J.M."/>
            <person name="Busman M."/>
            <person name="Brown D.W."/>
            <person name="Naumann T.A."/>
            <person name="Divon H.H."/>
            <person name="Lysoe E."/>
            <person name="Uhlig S."/>
            <person name="Proctor R.H."/>
        </authorList>
    </citation>
    <scope>NUCLEOTIDE SEQUENCE</scope>
    <source>
        <strain evidence="2">NRRL 45417</strain>
    </source>
</reference>
<organism evidence="2 3">
    <name type="scientific">Fusarium gaditjirri</name>
    <dbReference type="NCBI Taxonomy" id="282569"/>
    <lineage>
        <taxon>Eukaryota</taxon>
        <taxon>Fungi</taxon>
        <taxon>Dikarya</taxon>
        <taxon>Ascomycota</taxon>
        <taxon>Pezizomycotina</taxon>
        <taxon>Sordariomycetes</taxon>
        <taxon>Hypocreomycetidae</taxon>
        <taxon>Hypocreales</taxon>
        <taxon>Nectriaceae</taxon>
        <taxon>Fusarium</taxon>
        <taxon>Fusarium nisikadoi species complex</taxon>
    </lineage>
</organism>
<protein>
    <submittedName>
        <fullName evidence="2">Uncharacterized protein</fullName>
    </submittedName>
</protein>
<evidence type="ECO:0000313" key="3">
    <source>
        <dbReference type="Proteomes" id="UP000604273"/>
    </source>
</evidence>
<sequence length="297" mass="31859">MAQQPTYLLAPNFTFKPRSGPIALGNIIADPFRPHRVLTTIDDAARAARYPRIETFAELDRTITRGSGHDVAVAVWAQFLQGVGASLSGDRAIEKSSEYTMDALETEYFVGDPDQAEIEARVKEPRVRAVMAGSGLGFRQPVYMVTAVKIAKGFSASTVTGKRKGAGVEAGIPVPTPAGDITAGANISGGVEASSSDSWKAGEDIIFAYQLLKIELKGWKTKRVEVDEFRSKAAYLDMDSESDEEDEDEDDGSNAQVAASAATFLDLKAVDEDKRATSTLTGPPGSQVHVVSFPRNI</sequence>
<name>A0A8H4SUP3_9HYPO</name>